<dbReference type="InterPro" id="IPR016166">
    <property type="entry name" value="FAD-bd_PCMH"/>
</dbReference>
<comment type="cofactor">
    <cofactor evidence="1">
        <name>FAD</name>
        <dbReference type="ChEBI" id="CHEBI:57692"/>
    </cofactor>
</comment>
<reference evidence="6 7" key="1">
    <citation type="submission" date="2016-10" db="EMBL/GenBank/DDBJ databases">
        <authorList>
            <person name="de Groot N.N."/>
        </authorList>
    </citation>
    <scope>NUCLEOTIDE SEQUENCE [LARGE SCALE GENOMIC DNA]</scope>
    <source>
        <strain evidence="6 7">SLAS-1</strain>
    </source>
</reference>
<proteinExistence type="predicted"/>
<accession>A0A1G9MDY9</accession>
<dbReference type="STRING" id="321763.SAMN04488692_10840"/>
<dbReference type="AlphaFoldDB" id="A0A1G9MDY9"/>
<dbReference type="Gene3D" id="3.30.465.10">
    <property type="match status" value="1"/>
</dbReference>
<dbReference type="RefSeq" id="WP_089759551.1">
    <property type="nucleotide sequence ID" value="NZ_FNGO01000008.1"/>
</dbReference>
<dbReference type="InterPro" id="IPR051914">
    <property type="entry name" value="FAD-linked_OxidoTrans_Type4"/>
</dbReference>
<keyword evidence="2" id="KW-0285">Flavoprotein</keyword>
<evidence type="ECO:0000313" key="7">
    <source>
        <dbReference type="Proteomes" id="UP000199476"/>
    </source>
</evidence>
<evidence type="ECO:0000256" key="1">
    <source>
        <dbReference type="ARBA" id="ARBA00001974"/>
    </source>
</evidence>
<dbReference type="SUPFAM" id="SSF55103">
    <property type="entry name" value="FAD-linked oxidases, C-terminal domain"/>
    <property type="match status" value="1"/>
</dbReference>
<keyword evidence="3" id="KW-0274">FAD</keyword>
<dbReference type="GO" id="GO:0016491">
    <property type="term" value="F:oxidoreductase activity"/>
    <property type="evidence" value="ECO:0007669"/>
    <property type="project" value="UniProtKB-KW"/>
</dbReference>
<keyword evidence="4" id="KW-0560">Oxidoreductase</keyword>
<dbReference type="Gene3D" id="1.10.45.10">
    <property type="entry name" value="Vanillyl-alcohol Oxidase, Chain A, domain 4"/>
    <property type="match status" value="1"/>
</dbReference>
<dbReference type="InterPro" id="IPR016169">
    <property type="entry name" value="FAD-bd_PCMH_sub2"/>
</dbReference>
<dbReference type="InterPro" id="IPR016164">
    <property type="entry name" value="FAD-linked_Oxase-like_C"/>
</dbReference>
<keyword evidence="7" id="KW-1185">Reference proteome</keyword>
<dbReference type="EMBL" id="FNGO01000008">
    <property type="protein sequence ID" value="SDL72490.1"/>
    <property type="molecule type" value="Genomic_DNA"/>
</dbReference>
<dbReference type="FunFam" id="1.10.45.10:FF:000001">
    <property type="entry name" value="D-lactate dehydrogenase mitochondrial"/>
    <property type="match status" value="1"/>
</dbReference>
<evidence type="ECO:0000259" key="5">
    <source>
        <dbReference type="PROSITE" id="PS51387"/>
    </source>
</evidence>
<feature type="domain" description="FAD-binding PCMH-type" evidence="5">
    <location>
        <begin position="43"/>
        <end position="225"/>
    </location>
</feature>
<name>A0A1G9MDY9_9FIRM</name>
<protein>
    <submittedName>
        <fullName evidence="6">Glycolate oxidase</fullName>
    </submittedName>
</protein>
<evidence type="ECO:0000256" key="3">
    <source>
        <dbReference type="ARBA" id="ARBA00022827"/>
    </source>
</evidence>
<dbReference type="SUPFAM" id="SSF56176">
    <property type="entry name" value="FAD-binding/transporter-associated domain-like"/>
    <property type="match status" value="1"/>
</dbReference>
<gene>
    <name evidence="6" type="ORF">SAMN04488692_10840</name>
</gene>
<dbReference type="Pfam" id="PF02913">
    <property type="entry name" value="FAD-oxidase_C"/>
    <property type="match status" value="1"/>
</dbReference>
<dbReference type="Gene3D" id="3.30.70.2740">
    <property type="match status" value="1"/>
</dbReference>
<dbReference type="PROSITE" id="PS51387">
    <property type="entry name" value="FAD_PCMH"/>
    <property type="match status" value="1"/>
</dbReference>
<dbReference type="PANTHER" id="PTHR42934">
    <property type="entry name" value="GLYCOLATE OXIDASE SUBUNIT GLCD"/>
    <property type="match status" value="1"/>
</dbReference>
<dbReference type="OrthoDB" id="9767256at2"/>
<dbReference type="PANTHER" id="PTHR42934:SF2">
    <property type="entry name" value="GLYCOLATE OXIDASE SUBUNIT GLCD"/>
    <property type="match status" value="1"/>
</dbReference>
<dbReference type="Proteomes" id="UP000199476">
    <property type="component" value="Unassembled WGS sequence"/>
</dbReference>
<dbReference type="Pfam" id="PF01565">
    <property type="entry name" value="FAD_binding_4"/>
    <property type="match status" value="1"/>
</dbReference>
<organism evidence="6 7">
    <name type="scientific">Halarsenatibacter silvermanii</name>
    <dbReference type="NCBI Taxonomy" id="321763"/>
    <lineage>
        <taxon>Bacteria</taxon>
        <taxon>Bacillati</taxon>
        <taxon>Bacillota</taxon>
        <taxon>Clostridia</taxon>
        <taxon>Halanaerobiales</taxon>
        <taxon>Halarsenatibacteraceae</taxon>
        <taxon>Halarsenatibacter</taxon>
    </lineage>
</organism>
<sequence>MDYCSTAEKMQNLLGDKWVITDEEIVTGYARESTSESYGLVCPGPEGECILVKPESSEEVAEIMQYACEEGIAVIPKGAGTSLSANAIPEGPGLILSLERMNDIVEIDRDNMMITCQAGVTLGQLLEELAGSDIYFPLHPGDEGAQVGGMAAMNAGGVRAVRHGVMQDQVVGLEAVLPTGEIESFGGSEKKLLKDNSGYNLKDLLIGSEGTLAVITEVTLKLYPEPDFNGTLIVSFASRLEAFEAETEIRKMGIIPMAVEYVEKKQIEMAARDIGKSWPASEGEAYLMIMLAEDSEDDFYRKAADIQKLEDEFEINGISVADTTREEKEILEIRSHILPAIQEEIVDSPDVTVPPANLPDYLQILEEFENEYNTELPVVAHAGDGNLHVLILKEEGGKPAYFGELKKKIYRKAVDLGGTITGEHGVGRLRLDYLPLQISSRQLEIMWGIKQVFDPENILNPGKKIKEFNINKG</sequence>
<dbReference type="InterPro" id="IPR016171">
    <property type="entry name" value="Vanillyl_alc_oxidase_C-sub2"/>
</dbReference>
<evidence type="ECO:0000256" key="4">
    <source>
        <dbReference type="ARBA" id="ARBA00023002"/>
    </source>
</evidence>
<evidence type="ECO:0000256" key="2">
    <source>
        <dbReference type="ARBA" id="ARBA00022630"/>
    </source>
</evidence>
<dbReference type="InterPro" id="IPR004113">
    <property type="entry name" value="FAD-bd_oxidored_4_C"/>
</dbReference>
<dbReference type="InterPro" id="IPR006094">
    <property type="entry name" value="Oxid_FAD_bind_N"/>
</dbReference>
<dbReference type="InterPro" id="IPR036318">
    <property type="entry name" value="FAD-bd_PCMH-like_sf"/>
</dbReference>
<dbReference type="GO" id="GO:0071949">
    <property type="term" value="F:FAD binding"/>
    <property type="evidence" value="ECO:0007669"/>
    <property type="project" value="InterPro"/>
</dbReference>
<evidence type="ECO:0000313" key="6">
    <source>
        <dbReference type="EMBL" id="SDL72490.1"/>
    </source>
</evidence>